<comment type="caution">
    <text evidence="1">The sequence shown here is derived from an EMBL/GenBank/DDBJ whole genome shotgun (WGS) entry which is preliminary data.</text>
</comment>
<reference evidence="2" key="1">
    <citation type="journal article" date="2023" name="Hortic. Res.">
        <title>A chromosome-level phased genome enabling allele-level studies in sweet orange: a case study on citrus Huanglongbing tolerance.</title>
        <authorList>
            <person name="Wu B."/>
            <person name="Yu Q."/>
            <person name="Deng Z."/>
            <person name="Duan Y."/>
            <person name="Luo F."/>
            <person name="Gmitter F. Jr."/>
        </authorList>
    </citation>
    <scope>NUCLEOTIDE SEQUENCE [LARGE SCALE GENOMIC DNA]</scope>
    <source>
        <strain evidence="2">cv. Valencia</strain>
    </source>
</reference>
<name>A0ACB8JFI4_CITSI</name>
<sequence length="143" mass="16367">MYLTHHSDEIVVATSLMHNKYSSIWDYGGAHIVISSLYSLTTIWHWVYWDLAIFVDDRTGKRSLDLPKIFGIHLFLSGVACFGFGTFHISNLYGLIGKVQFENPAWGVEDETRNSNRRKLLGCTIVLTTTKKERKKESILLSK</sequence>
<keyword evidence="2" id="KW-1185">Reference proteome</keyword>
<dbReference type="EMBL" id="CM039176">
    <property type="protein sequence ID" value="KAH9716664.1"/>
    <property type="molecule type" value="Genomic_DNA"/>
</dbReference>
<evidence type="ECO:0000313" key="2">
    <source>
        <dbReference type="Proteomes" id="UP000829398"/>
    </source>
</evidence>
<dbReference type="Proteomes" id="UP000829398">
    <property type="component" value="Chromosome 7"/>
</dbReference>
<accession>A0ACB8JFI4</accession>
<evidence type="ECO:0000313" key="1">
    <source>
        <dbReference type="EMBL" id="KAH9716664.1"/>
    </source>
</evidence>
<organism evidence="1 2">
    <name type="scientific">Citrus sinensis</name>
    <name type="common">Sweet orange</name>
    <name type="synonym">Citrus aurantium var. sinensis</name>
    <dbReference type="NCBI Taxonomy" id="2711"/>
    <lineage>
        <taxon>Eukaryota</taxon>
        <taxon>Viridiplantae</taxon>
        <taxon>Streptophyta</taxon>
        <taxon>Embryophyta</taxon>
        <taxon>Tracheophyta</taxon>
        <taxon>Spermatophyta</taxon>
        <taxon>Magnoliopsida</taxon>
        <taxon>eudicotyledons</taxon>
        <taxon>Gunneridae</taxon>
        <taxon>Pentapetalae</taxon>
        <taxon>rosids</taxon>
        <taxon>malvids</taxon>
        <taxon>Sapindales</taxon>
        <taxon>Rutaceae</taxon>
        <taxon>Aurantioideae</taxon>
        <taxon>Citrus</taxon>
    </lineage>
</organism>
<proteinExistence type="predicted"/>
<protein>
    <submittedName>
        <fullName evidence="1">Uncharacterized protein</fullName>
    </submittedName>
</protein>
<gene>
    <name evidence="1" type="ORF">KPL71_021535</name>
</gene>